<organism evidence="1 2">
    <name type="scientific">Chondrus crispus</name>
    <name type="common">Carrageen Irish moss</name>
    <name type="synonym">Polymorpha crispa</name>
    <dbReference type="NCBI Taxonomy" id="2769"/>
    <lineage>
        <taxon>Eukaryota</taxon>
        <taxon>Rhodophyta</taxon>
        <taxon>Florideophyceae</taxon>
        <taxon>Rhodymeniophycidae</taxon>
        <taxon>Gigartinales</taxon>
        <taxon>Gigartinaceae</taxon>
        <taxon>Chondrus</taxon>
    </lineage>
</organism>
<keyword evidence="2" id="KW-1185">Reference proteome</keyword>
<accession>R7QQW8</accession>
<reference evidence="2" key="1">
    <citation type="journal article" date="2013" name="Proc. Natl. Acad. Sci. U.S.A.">
        <title>Genome structure and metabolic features in the red seaweed Chondrus crispus shed light on evolution of the Archaeplastida.</title>
        <authorList>
            <person name="Collen J."/>
            <person name="Porcel B."/>
            <person name="Carre W."/>
            <person name="Ball S.G."/>
            <person name="Chaparro C."/>
            <person name="Tonon T."/>
            <person name="Barbeyron T."/>
            <person name="Michel G."/>
            <person name="Noel B."/>
            <person name="Valentin K."/>
            <person name="Elias M."/>
            <person name="Artiguenave F."/>
            <person name="Arun A."/>
            <person name="Aury J.M."/>
            <person name="Barbosa-Neto J.F."/>
            <person name="Bothwell J.H."/>
            <person name="Bouget F.Y."/>
            <person name="Brillet L."/>
            <person name="Cabello-Hurtado F."/>
            <person name="Capella-Gutierrez S."/>
            <person name="Charrier B."/>
            <person name="Cladiere L."/>
            <person name="Cock J.M."/>
            <person name="Coelho S.M."/>
            <person name="Colleoni C."/>
            <person name="Czjzek M."/>
            <person name="Da Silva C."/>
            <person name="Delage L."/>
            <person name="Denoeud F."/>
            <person name="Deschamps P."/>
            <person name="Dittami S.M."/>
            <person name="Gabaldon T."/>
            <person name="Gachon C.M."/>
            <person name="Groisillier A."/>
            <person name="Herve C."/>
            <person name="Jabbari K."/>
            <person name="Katinka M."/>
            <person name="Kloareg B."/>
            <person name="Kowalczyk N."/>
            <person name="Labadie K."/>
            <person name="Leblanc C."/>
            <person name="Lopez P.J."/>
            <person name="McLachlan D.H."/>
            <person name="Meslet-Cladiere L."/>
            <person name="Moustafa A."/>
            <person name="Nehr Z."/>
            <person name="Nyvall Collen P."/>
            <person name="Panaud O."/>
            <person name="Partensky F."/>
            <person name="Poulain J."/>
            <person name="Rensing S.A."/>
            <person name="Rousvoal S."/>
            <person name="Samson G."/>
            <person name="Symeonidi A."/>
            <person name="Weissenbach J."/>
            <person name="Zambounis A."/>
            <person name="Wincker P."/>
            <person name="Boyen C."/>
        </authorList>
    </citation>
    <scope>NUCLEOTIDE SEQUENCE [LARGE SCALE GENOMIC DNA]</scope>
    <source>
        <strain evidence="2">cv. Stackhouse</strain>
    </source>
</reference>
<dbReference type="Gramene" id="CDF40887">
    <property type="protein sequence ID" value="CDF40887"/>
    <property type="gene ID" value="CHC_T00007523001"/>
</dbReference>
<dbReference type="EMBL" id="HG002260">
    <property type="protein sequence ID" value="CDF40887.1"/>
    <property type="molecule type" value="Genomic_DNA"/>
</dbReference>
<evidence type="ECO:0000313" key="1">
    <source>
        <dbReference type="EMBL" id="CDF40887.1"/>
    </source>
</evidence>
<proteinExistence type="predicted"/>
<evidence type="ECO:0000313" key="2">
    <source>
        <dbReference type="Proteomes" id="UP000012073"/>
    </source>
</evidence>
<sequence length="39" mass="4608">MVTDLRCLESIRRKCVYTRSVRLALFSPPQNKRLGQTRD</sequence>
<dbReference type="GeneID" id="17318891"/>
<gene>
    <name evidence="1" type="ORF">CHC_T00007523001</name>
</gene>
<protein>
    <submittedName>
        <fullName evidence="1">Uncharacterized protein</fullName>
    </submittedName>
</protein>
<dbReference type="KEGG" id="ccp:CHC_T00007523001"/>
<name>R7QQW8_CHOCR</name>
<dbReference type="RefSeq" id="XP_005711181.1">
    <property type="nucleotide sequence ID" value="XM_005711124.1"/>
</dbReference>
<dbReference type="AlphaFoldDB" id="R7QQW8"/>
<dbReference type="Proteomes" id="UP000012073">
    <property type="component" value="Unassembled WGS sequence"/>
</dbReference>